<sequence length="537" mass="61021">MTANFEDGASAHTLERPATPNAFNVSWEEEFFLVESSGLAKCLIWHKTLQLIKKFNIQRHYSLQHATEYDKYVGTECHKLIQLKENVSQKRAKTALLLQRAVQKQVGKSGCDVGKRTVPVRKYDSILKALSSLENANIFLERTILSNSVLLTICGLGSVWSWNFLSRRGGSEVHSKTQDDNNALSESAMRISYKMFHEIAKELKTFNEGDFIKRCLIILADELCPQQVGEVEAIRVSRRTVVRRLQYVRMGYKRAKTALLLQRAVQKQVGKSGCDVGKWTVPVRKYDSILKVLSSLENANIFLERTILSNSVLFTISGLDSVWKTVETSLVEGVGVKYIQKLREEQRLRVFENKVLRKIFGAKRDEVTGEWRKLHNAELHALHPSPDIIRNINSRRLRWAGHVAHMGESRNAYRVLVGRPEGKRPLGRPRRRWEDNIKMDLREITVHVTAESRPKSHSAECAPSIMAVGHIRQHLCLTWGQATKGNNEGEGFGPVLWIEFGVTQWSERLVRRTKDPGSIPGAGANFSPRILIAKRLS</sequence>
<comment type="caution">
    <text evidence="1">The sequence shown here is derived from an EMBL/GenBank/DDBJ whole genome shotgun (WGS) entry which is preliminary data.</text>
</comment>
<reference evidence="1 2" key="1">
    <citation type="journal article" date="2022" name="Allergy">
        <title>Genome assembly and annotation of Periplaneta americana reveal a comprehensive cockroach allergen profile.</title>
        <authorList>
            <person name="Wang L."/>
            <person name="Xiong Q."/>
            <person name="Saelim N."/>
            <person name="Wang L."/>
            <person name="Nong W."/>
            <person name="Wan A.T."/>
            <person name="Shi M."/>
            <person name="Liu X."/>
            <person name="Cao Q."/>
            <person name="Hui J.H.L."/>
            <person name="Sookrung N."/>
            <person name="Leung T.F."/>
            <person name="Tungtrongchitr A."/>
            <person name="Tsui S.K.W."/>
        </authorList>
    </citation>
    <scope>NUCLEOTIDE SEQUENCE [LARGE SCALE GENOMIC DNA]</scope>
    <source>
        <strain evidence="1">PWHHKU_190912</strain>
    </source>
</reference>
<gene>
    <name evidence="1" type="ORF">ANN_24116</name>
</gene>
<protein>
    <submittedName>
        <fullName evidence="1">Uncharacterized protein</fullName>
    </submittedName>
</protein>
<accession>A0ABQ8S2K1</accession>
<dbReference type="PANTHER" id="PTHR45913">
    <property type="entry name" value="EPM2A-INTERACTING PROTEIN 1"/>
    <property type="match status" value="1"/>
</dbReference>
<evidence type="ECO:0000313" key="2">
    <source>
        <dbReference type="Proteomes" id="UP001148838"/>
    </source>
</evidence>
<proteinExistence type="predicted"/>
<organism evidence="1 2">
    <name type="scientific">Periplaneta americana</name>
    <name type="common">American cockroach</name>
    <name type="synonym">Blatta americana</name>
    <dbReference type="NCBI Taxonomy" id="6978"/>
    <lineage>
        <taxon>Eukaryota</taxon>
        <taxon>Metazoa</taxon>
        <taxon>Ecdysozoa</taxon>
        <taxon>Arthropoda</taxon>
        <taxon>Hexapoda</taxon>
        <taxon>Insecta</taxon>
        <taxon>Pterygota</taxon>
        <taxon>Neoptera</taxon>
        <taxon>Polyneoptera</taxon>
        <taxon>Dictyoptera</taxon>
        <taxon>Blattodea</taxon>
        <taxon>Blattoidea</taxon>
        <taxon>Blattidae</taxon>
        <taxon>Blattinae</taxon>
        <taxon>Periplaneta</taxon>
    </lineage>
</organism>
<keyword evidence="2" id="KW-1185">Reference proteome</keyword>
<dbReference type="EMBL" id="JAJSOF020000037">
    <property type="protein sequence ID" value="KAJ4428102.1"/>
    <property type="molecule type" value="Genomic_DNA"/>
</dbReference>
<dbReference type="PANTHER" id="PTHR45913:SF5">
    <property type="entry name" value="GENERAL TRANSCRIPTION FACTOR II-I REPEAT DOMAIN-CONTAINING PROTEIN 2A-LIKE PROTEIN"/>
    <property type="match status" value="1"/>
</dbReference>
<dbReference type="Proteomes" id="UP001148838">
    <property type="component" value="Unassembled WGS sequence"/>
</dbReference>
<name>A0ABQ8S2K1_PERAM</name>
<evidence type="ECO:0000313" key="1">
    <source>
        <dbReference type="EMBL" id="KAJ4428102.1"/>
    </source>
</evidence>